<dbReference type="EMBL" id="CAMXCT020000001">
    <property type="protein sequence ID" value="CAL1125098.1"/>
    <property type="molecule type" value="Genomic_DNA"/>
</dbReference>
<dbReference type="InterPro" id="IPR001647">
    <property type="entry name" value="HTH_TetR"/>
</dbReference>
<feature type="transmembrane region" description="Helical" evidence="3">
    <location>
        <begin position="696"/>
        <end position="715"/>
    </location>
</feature>
<keyword evidence="1" id="KW-0238">DNA-binding</keyword>
<evidence type="ECO:0000256" key="2">
    <source>
        <dbReference type="SAM" id="Coils"/>
    </source>
</evidence>
<reference evidence="5" key="1">
    <citation type="submission" date="2022-10" db="EMBL/GenBank/DDBJ databases">
        <authorList>
            <person name="Chen Y."/>
            <person name="Dougan E. K."/>
            <person name="Chan C."/>
            <person name="Rhodes N."/>
            <person name="Thang M."/>
        </authorList>
    </citation>
    <scope>NUCLEOTIDE SEQUENCE</scope>
</reference>
<dbReference type="GO" id="GO:0005886">
    <property type="term" value="C:plasma membrane"/>
    <property type="evidence" value="ECO:0007669"/>
    <property type="project" value="TreeGrafter"/>
</dbReference>
<comment type="caution">
    <text evidence="5">The sequence shown here is derived from an EMBL/GenBank/DDBJ whole genome shotgun (WGS) entry which is preliminary data.</text>
</comment>
<dbReference type="PROSITE" id="PS50977">
    <property type="entry name" value="HTH_TETR_2"/>
    <property type="match status" value="1"/>
</dbReference>
<organism evidence="5">
    <name type="scientific">Cladocopium goreaui</name>
    <dbReference type="NCBI Taxonomy" id="2562237"/>
    <lineage>
        <taxon>Eukaryota</taxon>
        <taxon>Sar</taxon>
        <taxon>Alveolata</taxon>
        <taxon>Dinophyceae</taxon>
        <taxon>Suessiales</taxon>
        <taxon>Symbiodiniaceae</taxon>
        <taxon>Cladocopium</taxon>
    </lineage>
</organism>
<dbReference type="Gene3D" id="3.30.70.1320">
    <property type="entry name" value="Multidrug efflux transporter AcrB pore domain like"/>
    <property type="match status" value="1"/>
</dbReference>
<dbReference type="Pfam" id="PF00873">
    <property type="entry name" value="ACR_tran"/>
    <property type="match status" value="1"/>
</dbReference>
<keyword evidence="3" id="KW-1133">Transmembrane helix</keyword>
<keyword evidence="3" id="KW-0812">Transmembrane</keyword>
<accession>A0A9P1BFT7</accession>
<dbReference type="SUPFAM" id="SSF46689">
    <property type="entry name" value="Homeodomain-like"/>
    <property type="match status" value="1"/>
</dbReference>
<dbReference type="GO" id="GO:0003677">
    <property type="term" value="F:DNA binding"/>
    <property type="evidence" value="ECO:0007669"/>
    <property type="project" value="UniProtKB-KW"/>
</dbReference>
<evidence type="ECO:0000256" key="1">
    <source>
        <dbReference type="ARBA" id="ARBA00023125"/>
    </source>
</evidence>
<dbReference type="Pfam" id="PF25881">
    <property type="entry name" value="HH_YBHG"/>
    <property type="match status" value="1"/>
</dbReference>
<keyword evidence="2" id="KW-0175">Coiled coil</keyword>
<gene>
    <name evidence="5" type="ORF">C1SCF055_LOCUS313</name>
</gene>
<name>A0A9P1BFT7_9DINO</name>
<protein>
    <submittedName>
        <fullName evidence="6">Nodulation protein NolG</fullName>
    </submittedName>
</protein>
<feature type="transmembrane region" description="Helical" evidence="3">
    <location>
        <begin position="1112"/>
        <end position="1132"/>
    </location>
</feature>
<evidence type="ECO:0000259" key="4">
    <source>
        <dbReference type="PROSITE" id="PS50977"/>
    </source>
</evidence>
<dbReference type="OrthoDB" id="5575708at2759"/>
<dbReference type="Gene3D" id="1.20.1640.10">
    <property type="entry name" value="Multidrug efflux transporter AcrB transmembrane domain"/>
    <property type="match status" value="2"/>
</dbReference>
<feature type="transmembrane region" description="Helical" evidence="3">
    <location>
        <begin position="1144"/>
        <end position="1163"/>
    </location>
</feature>
<dbReference type="PANTHER" id="PTHR32063">
    <property type="match status" value="1"/>
</dbReference>
<feature type="domain" description="HTH tetR-type" evidence="4">
    <location>
        <begin position="17"/>
        <end position="77"/>
    </location>
</feature>
<feature type="transmembrane region" description="Helical" evidence="3">
    <location>
        <begin position="1575"/>
        <end position="1595"/>
    </location>
</feature>
<evidence type="ECO:0000313" key="6">
    <source>
        <dbReference type="EMBL" id="CAL4759035.1"/>
    </source>
</evidence>
<dbReference type="Gene3D" id="3.30.70.1440">
    <property type="entry name" value="Multidrug efflux transporter AcrB pore domain"/>
    <property type="match status" value="1"/>
</dbReference>
<keyword evidence="3" id="KW-0472">Membrane</keyword>
<evidence type="ECO:0000313" key="7">
    <source>
        <dbReference type="Proteomes" id="UP001152797"/>
    </source>
</evidence>
<dbReference type="InterPro" id="IPR006143">
    <property type="entry name" value="RND_pump_MFP"/>
</dbReference>
<feature type="transmembrane region" description="Helical" evidence="3">
    <location>
        <begin position="1020"/>
        <end position="1039"/>
    </location>
</feature>
<keyword evidence="7" id="KW-1185">Reference proteome</keyword>
<dbReference type="EMBL" id="CAMXCT010000001">
    <property type="protein sequence ID" value="CAI3971723.1"/>
    <property type="molecule type" value="Genomic_DNA"/>
</dbReference>
<dbReference type="SUPFAM" id="SSF82693">
    <property type="entry name" value="Multidrug efflux transporter AcrB pore domain, PN1, PN2, PC1 and PC2 subdomains"/>
    <property type="match status" value="2"/>
</dbReference>
<dbReference type="InterPro" id="IPR001036">
    <property type="entry name" value="Acrflvin-R"/>
</dbReference>
<feature type="transmembrane region" description="Helical" evidence="3">
    <location>
        <begin position="1646"/>
        <end position="1666"/>
    </location>
</feature>
<feature type="transmembrane region" description="Helical" evidence="3">
    <location>
        <begin position="1045"/>
        <end position="1065"/>
    </location>
</feature>
<dbReference type="PRINTS" id="PR00702">
    <property type="entry name" value="ACRIFLAVINRP"/>
</dbReference>
<dbReference type="GO" id="GO:0042910">
    <property type="term" value="F:xenobiotic transmembrane transporter activity"/>
    <property type="evidence" value="ECO:0007669"/>
    <property type="project" value="TreeGrafter"/>
</dbReference>
<feature type="transmembrane region" description="Helical" evidence="3">
    <location>
        <begin position="1672"/>
        <end position="1694"/>
    </location>
</feature>
<dbReference type="Gene3D" id="1.10.287.470">
    <property type="entry name" value="Helix hairpin bin"/>
    <property type="match status" value="1"/>
</dbReference>
<dbReference type="Gene3D" id="1.10.357.10">
    <property type="entry name" value="Tetracycline Repressor, domain 2"/>
    <property type="match status" value="1"/>
</dbReference>
<proteinExistence type="predicted"/>
<dbReference type="InterPro" id="IPR009057">
    <property type="entry name" value="Homeodomain-like_sf"/>
</dbReference>
<feature type="transmembrane region" description="Helical" evidence="3">
    <location>
        <begin position="257"/>
        <end position="275"/>
    </location>
</feature>
<feature type="transmembrane region" description="Helical" evidence="3">
    <location>
        <begin position="1549"/>
        <end position="1568"/>
    </location>
</feature>
<dbReference type="Gene3D" id="3.30.2090.10">
    <property type="entry name" value="Multidrug efflux transporter AcrB TolC docking domain, DN and DC subdomains"/>
    <property type="match status" value="2"/>
</dbReference>
<dbReference type="NCBIfam" id="TIGR01730">
    <property type="entry name" value="RND_mfp"/>
    <property type="match status" value="1"/>
</dbReference>
<dbReference type="InterPro" id="IPR027463">
    <property type="entry name" value="AcrB_DN_DC_subdom"/>
</dbReference>
<evidence type="ECO:0000313" key="5">
    <source>
        <dbReference type="EMBL" id="CAI3971723.1"/>
    </source>
</evidence>
<dbReference type="PANTHER" id="PTHR32063:SF18">
    <property type="entry name" value="CATION EFFLUX SYSTEM PROTEIN"/>
    <property type="match status" value="1"/>
</dbReference>
<dbReference type="Gene3D" id="2.40.50.100">
    <property type="match status" value="1"/>
</dbReference>
<feature type="coiled-coil region" evidence="2">
    <location>
        <begin position="431"/>
        <end position="477"/>
    </location>
</feature>
<reference evidence="6 7" key="2">
    <citation type="submission" date="2024-05" db="EMBL/GenBank/DDBJ databases">
        <authorList>
            <person name="Chen Y."/>
            <person name="Shah S."/>
            <person name="Dougan E. K."/>
            <person name="Thang M."/>
            <person name="Chan C."/>
        </authorList>
    </citation>
    <scope>NUCLEOTIDE SEQUENCE [LARGE SCALE GENOMIC DNA]</scope>
</reference>
<dbReference type="SUPFAM" id="SSF111369">
    <property type="entry name" value="HlyD-like secretion proteins"/>
    <property type="match status" value="2"/>
</dbReference>
<dbReference type="SUPFAM" id="SSF82866">
    <property type="entry name" value="Multidrug efflux transporter AcrB transmembrane domain"/>
    <property type="match status" value="2"/>
</dbReference>
<dbReference type="SUPFAM" id="SSF82714">
    <property type="entry name" value="Multidrug efflux transporter AcrB TolC docking domain, DN and DC subdomains"/>
    <property type="match status" value="2"/>
</dbReference>
<dbReference type="InterPro" id="IPR059052">
    <property type="entry name" value="HH_YbhG-like"/>
</dbReference>
<dbReference type="PRINTS" id="PR00455">
    <property type="entry name" value="HTHTETR"/>
</dbReference>
<feature type="transmembrane region" description="Helical" evidence="3">
    <location>
        <begin position="1601"/>
        <end position="1625"/>
    </location>
</feature>
<dbReference type="Gene3D" id="2.40.420.20">
    <property type="match status" value="1"/>
</dbReference>
<dbReference type="EMBL" id="CAMXCT030000001">
    <property type="protein sequence ID" value="CAL4759035.1"/>
    <property type="molecule type" value="Genomic_DNA"/>
</dbReference>
<sequence>MERDCMKTLTRKQREIHQREEDILNVAREMLNTKGYLGLNMDRIAEALEYSKGTIYQHFSCKEEVLMALIINSSEKRTAMFARGAEFNGHTRERCTAIGCAAELFVRLYPDHFRVEQVLQLNSIWEKTSPERQKLLLACQTRCMNIVAGVVRDAIARRDLKLREGMTPEDMVFGMWSITFGGYSIISTSGPLAELGISDPFSSVTNNIQAMLDGFGWKPTSGEWNYEETVARVHREQPPCWQRGSEMTMRQITTKRFVVAASLVVLAVAAGWVSLNTGTAEQSTAAVDNEPLPVETVLAKQVDSYVTGRAYTGVIRARRDTVLSFERLGTVKAIYVDEGQRVEQGEVLAELDTRRLQVGRTRLESRRNEAAAMLAELVAGPRQETIDAAEANVDNLKAQLNLEKANLVRRESLLADSIIPQEEFDASMFGVQAAEARLEAAQRQLDELTAGTRQEKIDAQKAVLETLDAELSDVNIELEDSALLAPFAGTVSQRMVDEGAVIAAGAPIVQLVEDQALEAWIGLPVNVAARFEKGHSVELQVDGKSHPAVVKSLMPGLDAESRTRTVVFTFKEATGAVLVPEQVVRLRVESETEAQGFWLPTDALAAGPRGLWNCYSVVDGEVHQQLVEVLHTEGDRVLVRGTLVDGELIIASGTHRVVAGQQVRMLDQQSHATKPQPSQTQRKILMSNLFYRNPRLLALTICLILVSGLSAYMVLPRIEDPQMTKRVGLVRTVFPGASAERVESLVTEKLEKSLDEIEEIKLVTSTSLSGISSMIIELHDWVYEPDEIWSRVRDKLSDVEPELPVDAGIPQFEEAQMGAYGLIAALKWTGEGPPNFAIMGRLAEELQDVMQALPWTEQVDLFGERQEEIVVEIRPDQLATLGLSVVQVAEQLRASDAKVTAGQLRGEKGNFVFEVASELDSLERIRRTPVDFGSSGQTVLLADIADVRKAIANPPLNMAIIDGQPAVAVSALVESSRRIDLWSNAANEALEEFSKTLPRGVELKAVFDQAGYVNVRLSGLLFNLLLGAMAVMVVVLTLMGWQSALIVGVSLPLSALMVLTGMRLLGMPVHQMSVTGLIIALGLLIDNAIVMVDEVRSNLREGLKPPQAISESVRHLAVPLFGSTLTTALAFAPVALMPGPGGEFVGAIAISVILAISSSYFLAMTVVPTLAGLAQKIQRTTQSTRWWQDGVHNNRLRAGYIAVLDYLFARPYLPLMLGMLLPMFGFIQGRTLKEQFFPPADRDQFQIELELPSHAAIEQTRQAAMEVRDMVMAHERVQNVQWFVGESAPSFYYNLVERNKFTPQYAQGIVQMDSPERVEPLIRELQDELDERYAGMTVLVRKLEQGPPFDAPVELRLYGADLGKLRELSVAARKELSAVPGVIHVRDDLSETLPKLALRVDEEEARIAGLDHTAISQQLDYTLEGAVGGSLLEATEELPLRVRLVQASRGDLDRVASLELVSSQPGKSGFVPLSSVADIDLIPEQGTITRRNGRRNVTIQAYLTPGVLPSEVLGDFQRRLDASTFELPVGYALTVGGEAEARDDAVGNLMSTVGVLLVLMAATLVLSFGSFRAAAIIALVGVMSIGLGLAALWVFGFPFGFMSIIGTMGLVGVAINDAIVVLAAARGDEKAAVGDVIALRNVVVKATRHVLSTTITTIAGFTPLLIAGGQFWPPLAVAIAGGVSGATVLALLFVPSLHLVLVRMFQNPDEAVDPAAAPYSSGRRQTALAVESIG</sequence>
<evidence type="ECO:0000256" key="3">
    <source>
        <dbReference type="SAM" id="Phobius"/>
    </source>
</evidence>
<dbReference type="Pfam" id="PF00440">
    <property type="entry name" value="TetR_N"/>
    <property type="match status" value="1"/>
</dbReference>
<dbReference type="Gene3D" id="3.30.70.1430">
    <property type="entry name" value="Multidrug efflux transporter AcrB pore domain"/>
    <property type="match status" value="2"/>
</dbReference>
<dbReference type="Proteomes" id="UP001152797">
    <property type="component" value="Unassembled WGS sequence"/>
</dbReference>